<feature type="transmembrane region" description="Helical" evidence="1">
    <location>
        <begin position="49"/>
        <end position="71"/>
    </location>
</feature>
<feature type="transmembrane region" description="Helical" evidence="1">
    <location>
        <begin position="15"/>
        <end position="37"/>
    </location>
</feature>
<dbReference type="Pfam" id="PF14002">
    <property type="entry name" value="YniB"/>
    <property type="match status" value="1"/>
</dbReference>
<keyword evidence="3" id="KW-1185">Reference proteome</keyword>
<dbReference type="RefSeq" id="WP_160620886.1">
    <property type="nucleotide sequence ID" value="NZ_CP028271.1"/>
</dbReference>
<proteinExistence type="predicted"/>
<evidence type="ECO:0000313" key="3">
    <source>
        <dbReference type="Proteomes" id="UP000464053"/>
    </source>
</evidence>
<gene>
    <name evidence="2" type="ORF">C7M51_01129</name>
</gene>
<keyword evidence="1" id="KW-0812">Transmembrane</keyword>
<dbReference type="EMBL" id="CP028271">
    <property type="protein sequence ID" value="QHM70849.1"/>
    <property type="molecule type" value="Genomic_DNA"/>
</dbReference>
<accession>A0A6P1PYA5</accession>
<dbReference type="OrthoDB" id="6870983at2"/>
<keyword evidence="1" id="KW-1133">Transmembrane helix</keyword>
<keyword evidence="1" id="KW-0472">Membrane</keyword>
<feature type="transmembrane region" description="Helical" evidence="1">
    <location>
        <begin position="150"/>
        <end position="172"/>
    </location>
</feature>
<dbReference type="Proteomes" id="UP000464053">
    <property type="component" value="Chromosome"/>
</dbReference>
<dbReference type="AlphaFoldDB" id="A0A6P1PYA5"/>
<dbReference type="KEGG" id="mint:C7M51_01129"/>
<dbReference type="InterPro" id="IPR025229">
    <property type="entry name" value="YniB-like"/>
</dbReference>
<reference evidence="2 3" key="1">
    <citation type="submission" date="2018-03" db="EMBL/GenBank/DDBJ databases">
        <title>Pantoea intestinalis SRCM103226 isolated form the mealworm.</title>
        <authorList>
            <person name="Jeong D.-Y."/>
            <person name="Kim J.W."/>
        </authorList>
    </citation>
    <scope>NUCLEOTIDE SEQUENCE [LARGE SCALE GENOMIC DNA]</scope>
    <source>
        <strain evidence="2 3">SRCM103226</strain>
    </source>
</reference>
<evidence type="ECO:0000256" key="1">
    <source>
        <dbReference type="SAM" id="Phobius"/>
    </source>
</evidence>
<organism evidence="2 3">
    <name type="scientific">Mixta intestinalis</name>
    <dbReference type="NCBI Taxonomy" id="1615494"/>
    <lineage>
        <taxon>Bacteria</taxon>
        <taxon>Pseudomonadati</taxon>
        <taxon>Pseudomonadota</taxon>
        <taxon>Gammaproteobacteria</taxon>
        <taxon>Enterobacterales</taxon>
        <taxon>Erwiniaceae</taxon>
        <taxon>Mixta</taxon>
    </lineage>
</organism>
<protein>
    <submittedName>
        <fullName evidence="2">Uncharacterized protein</fullName>
    </submittedName>
</protein>
<evidence type="ECO:0000313" key="2">
    <source>
        <dbReference type="EMBL" id="QHM70849.1"/>
    </source>
</evidence>
<name>A0A6P1PYA5_9GAMM</name>
<feature type="transmembrane region" description="Helical" evidence="1">
    <location>
        <begin position="86"/>
        <end position="106"/>
    </location>
</feature>
<sequence length="178" mass="20243">MTYQQAGRVAIIKRVAGWIIFIPALISTLISLLGFMFQHSGKRPGIDAVLLDFMHVMIDMIRFNTPFLGFFWRNSPVPNFHSGSNIGFWVIYILIFVGLALQASGARMWRQSRHLKEGVEDMLILEQAKGDEGRSRQQLEEKIVVPRHTLFLQIFPLYVLPVIIAIAGYFVLSLLGLI</sequence>